<dbReference type="PANTHER" id="PTHR48070:SF6">
    <property type="entry name" value="ESTERASE OVCA2"/>
    <property type="match status" value="1"/>
</dbReference>
<dbReference type="InterPro" id="IPR029058">
    <property type="entry name" value="AB_hydrolase_fold"/>
</dbReference>
<accession>A0A420ILI1</accession>
<dbReference type="Pfam" id="PF03959">
    <property type="entry name" value="FSH1"/>
    <property type="match status" value="1"/>
</dbReference>
<keyword evidence="1" id="KW-0378">Hydrolase</keyword>
<dbReference type="GO" id="GO:0016787">
    <property type="term" value="F:hydrolase activity"/>
    <property type="evidence" value="ECO:0007669"/>
    <property type="project" value="UniProtKB-KW"/>
</dbReference>
<protein>
    <submittedName>
        <fullName evidence="3">Dihydrofolate reductase</fullName>
    </submittedName>
</protein>
<comment type="caution">
    <text evidence="3">The sequence shown here is derived from an EMBL/GenBank/DDBJ whole genome shotgun (WGS) entry which is preliminary data.</text>
</comment>
<proteinExistence type="predicted"/>
<dbReference type="InterPro" id="IPR050593">
    <property type="entry name" value="LovG"/>
</dbReference>
<dbReference type="Proteomes" id="UP000285326">
    <property type="component" value="Unassembled WGS sequence"/>
</dbReference>
<dbReference type="EMBL" id="MCBS01023422">
    <property type="protein sequence ID" value="RKF75414.1"/>
    <property type="molecule type" value="Genomic_DNA"/>
</dbReference>
<organism evidence="3 4">
    <name type="scientific">Golovinomyces cichoracearum</name>
    <dbReference type="NCBI Taxonomy" id="62708"/>
    <lineage>
        <taxon>Eukaryota</taxon>
        <taxon>Fungi</taxon>
        <taxon>Dikarya</taxon>
        <taxon>Ascomycota</taxon>
        <taxon>Pezizomycotina</taxon>
        <taxon>Leotiomycetes</taxon>
        <taxon>Erysiphales</taxon>
        <taxon>Erysiphaceae</taxon>
        <taxon>Golovinomyces</taxon>
    </lineage>
</organism>
<gene>
    <name evidence="3" type="ORF">GcM1_234095</name>
</gene>
<dbReference type="GO" id="GO:0005737">
    <property type="term" value="C:cytoplasm"/>
    <property type="evidence" value="ECO:0007669"/>
    <property type="project" value="TreeGrafter"/>
</dbReference>
<evidence type="ECO:0000259" key="2">
    <source>
        <dbReference type="Pfam" id="PF03959"/>
    </source>
</evidence>
<dbReference type="InterPro" id="IPR005645">
    <property type="entry name" value="FSH-like_dom"/>
</dbReference>
<sequence length="287" mass="32180">MVAFTDVDESVQLNTGLKESSPSSSLRKLKVLMLHGYTQSGPLFHAKTRALEKLLLKHFPPHSNSHHVNHIPDYPGGIQMIYPTAPILLTTPDMPGYSPDSVTDRKLNDLRGWWKRDTDSSLYVGLEQSLATIARVISDNNGIDGIMGFSQGAAAAAIVTSLLEPERIKAFEELQRINTDLFPFPQEWIDLKTLCPDGLKFAVAYSGFLPSHPMYEAFFEPKIQTPIMHFIGSYDTVLDEKRSKALVDRCAENKRKLIYHPGGHFVPCDKKMSNIVISFIIECLAHR</sequence>
<name>A0A420ILI1_9PEZI</name>
<dbReference type="AlphaFoldDB" id="A0A420ILI1"/>
<evidence type="ECO:0000313" key="4">
    <source>
        <dbReference type="Proteomes" id="UP000285326"/>
    </source>
</evidence>
<dbReference type="SUPFAM" id="SSF53474">
    <property type="entry name" value="alpha/beta-Hydrolases"/>
    <property type="match status" value="1"/>
</dbReference>
<reference evidence="3 4" key="1">
    <citation type="journal article" date="2018" name="BMC Genomics">
        <title>Comparative genome analyses reveal sequence features reflecting distinct modes of host-adaptation between dicot and monocot powdery mildew.</title>
        <authorList>
            <person name="Wu Y."/>
            <person name="Ma X."/>
            <person name="Pan Z."/>
            <person name="Kale S.D."/>
            <person name="Song Y."/>
            <person name="King H."/>
            <person name="Zhang Q."/>
            <person name="Presley C."/>
            <person name="Deng X."/>
            <person name="Wei C.I."/>
            <person name="Xiao S."/>
        </authorList>
    </citation>
    <scope>NUCLEOTIDE SEQUENCE [LARGE SCALE GENOMIC DNA]</scope>
    <source>
        <strain evidence="3">UMSG1</strain>
    </source>
</reference>
<evidence type="ECO:0000256" key="1">
    <source>
        <dbReference type="ARBA" id="ARBA00022801"/>
    </source>
</evidence>
<dbReference type="GO" id="GO:0019748">
    <property type="term" value="P:secondary metabolic process"/>
    <property type="evidence" value="ECO:0007669"/>
    <property type="project" value="TreeGrafter"/>
</dbReference>
<dbReference type="GO" id="GO:0005634">
    <property type="term" value="C:nucleus"/>
    <property type="evidence" value="ECO:0007669"/>
    <property type="project" value="TreeGrafter"/>
</dbReference>
<evidence type="ECO:0000313" key="3">
    <source>
        <dbReference type="EMBL" id="RKF75414.1"/>
    </source>
</evidence>
<dbReference type="Gene3D" id="3.40.50.1820">
    <property type="entry name" value="alpha/beta hydrolase"/>
    <property type="match status" value="1"/>
</dbReference>
<dbReference type="PANTHER" id="PTHR48070">
    <property type="entry name" value="ESTERASE OVCA2"/>
    <property type="match status" value="1"/>
</dbReference>
<feature type="domain" description="Serine hydrolase" evidence="2">
    <location>
        <begin position="27"/>
        <end position="273"/>
    </location>
</feature>